<evidence type="ECO:0000256" key="7">
    <source>
        <dbReference type="ARBA" id="ARBA00022729"/>
    </source>
</evidence>
<comment type="similarity">
    <text evidence="2 14 16">Belongs to the TonB-dependent receptor family.</text>
</comment>
<dbReference type="Gene3D" id="2.170.130.10">
    <property type="entry name" value="TonB-dependent receptor, plug domain"/>
    <property type="match status" value="1"/>
</dbReference>
<evidence type="ECO:0000256" key="1">
    <source>
        <dbReference type="ARBA" id="ARBA00004571"/>
    </source>
</evidence>
<dbReference type="GO" id="GO:0009279">
    <property type="term" value="C:cell outer membrane"/>
    <property type="evidence" value="ECO:0007669"/>
    <property type="project" value="UniProtKB-SubCell"/>
</dbReference>
<dbReference type="InterPro" id="IPR037066">
    <property type="entry name" value="Plug_dom_sf"/>
</dbReference>
<gene>
    <name evidence="20" type="ORF">N475_00530</name>
</gene>
<dbReference type="NCBIfam" id="TIGR01783">
    <property type="entry name" value="TonB-siderophor"/>
    <property type="match status" value="1"/>
</dbReference>
<feature type="signal peptide" evidence="17">
    <location>
        <begin position="1"/>
        <end position="36"/>
    </location>
</feature>
<dbReference type="SUPFAM" id="SSF56935">
    <property type="entry name" value="Porins"/>
    <property type="match status" value="1"/>
</dbReference>
<evidence type="ECO:0000256" key="16">
    <source>
        <dbReference type="RuleBase" id="RU003357"/>
    </source>
</evidence>
<dbReference type="Proteomes" id="UP000076643">
    <property type="component" value="Unassembled WGS sequence"/>
</dbReference>
<evidence type="ECO:0000256" key="10">
    <source>
        <dbReference type="ARBA" id="ARBA00023077"/>
    </source>
</evidence>
<keyword evidence="11 14" id="KW-0472">Membrane</keyword>
<comment type="subcellular location">
    <subcellularLocation>
        <location evidence="1 14">Cell outer membrane</location>
        <topology evidence="1 14">Multi-pass membrane protein</topology>
    </subcellularLocation>
</comment>
<evidence type="ECO:0000256" key="13">
    <source>
        <dbReference type="ARBA" id="ARBA00023237"/>
    </source>
</evidence>
<keyword evidence="10 16" id="KW-0798">TonB box</keyword>
<keyword evidence="9" id="KW-0406">Ion transport</keyword>
<evidence type="ECO:0008006" key="22">
    <source>
        <dbReference type="Google" id="ProtNLM"/>
    </source>
</evidence>
<feature type="chain" id="PRO_5007882852" description="TonB-denpendent receptor" evidence="17">
    <location>
        <begin position="37"/>
        <end position="754"/>
    </location>
</feature>
<dbReference type="Gene3D" id="2.40.170.20">
    <property type="entry name" value="TonB-dependent receptor, beta-barrel domain"/>
    <property type="match status" value="1"/>
</dbReference>
<evidence type="ECO:0000256" key="8">
    <source>
        <dbReference type="ARBA" id="ARBA00023004"/>
    </source>
</evidence>
<dbReference type="CDD" id="cd01347">
    <property type="entry name" value="ligand_gated_channel"/>
    <property type="match status" value="1"/>
</dbReference>
<dbReference type="EMBL" id="AUYB01000081">
    <property type="protein sequence ID" value="KZN43095.1"/>
    <property type="molecule type" value="Genomic_DNA"/>
</dbReference>
<dbReference type="Pfam" id="PF07715">
    <property type="entry name" value="Plug"/>
    <property type="match status" value="1"/>
</dbReference>
<evidence type="ECO:0000256" key="5">
    <source>
        <dbReference type="ARBA" id="ARBA00022496"/>
    </source>
</evidence>
<dbReference type="InterPro" id="IPR036942">
    <property type="entry name" value="Beta-barrel_TonB_sf"/>
</dbReference>
<proteinExistence type="inferred from homology"/>
<dbReference type="GO" id="GO:0015344">
    <property type="term" value="F:siderophore uptake transmembrane transporter activity"/>
    <property type="evidence" value="ECO:0007669"/>
    <property type="project" value="TreeGrafter"/>
</dbReference>
<evidence type="ECO:0000259" key="19">
    <source>
        <dbReference type="Pfam" id="PF07715"/>
    </source>
</evidence>
<evidence type="ECO:0000256" key="4">
    <source>
        <dbReference type="ARBA" id="ARBA00022452"/>
    </source>
</evidence>
<protein>
    <recommendedName>
        <fullName evidence="22">TonB-denpendent receptor</fullName>
    </recommendedName>
</protein>
<evidence type="ECO:0000313" key="21">
    <source>
        <dbReference type="Proteomes" id="UP000076643"/>
    </source>
</evidence>
<dbReference type="GO" id="GO:0015891">
    <property type="term" value="P:siderophore transport"/>
    <property type="evidence" value="ECO:0007669"/>
    <property type="project" value="InterPro"/>
</dbReference>
<evidence type="ECO:0000256" key="2">
    <source>
        <dbReference type="ARBA" id="ARBA00009810"/>
    </source>
</evidence>
<dbReference type="RefSeq" id="WP_155732538.1">
    <property type="nucleotide sequence ID" value="NZ_AQHB01000022.1"/>
</dbReference>
<name>A0A166YPZ5_9GAMM</name>
<keyword evidence="6 14" id="KW-0812">Transmembrane</keyword>
<dbReference type="AlphaFoldDB" id="A0A166YPZ5"/>
<dbReference type="PROSITE" id="PS52016">
    <property type="entry name" value="TONB_DEPENDENT_REC_3"/>
    <property type="match status" value="1"/>
</dbReference>
<keyword evidence="13 14" id="KW-0998">Cell outer membrane</keyword>
<dbReference type="InterPro" id="IPR010917">
    <property type="entry name" value="TonB_rcpt_CS"/>
</dbReference>
<feature type="domain" description="TonB-dependent receptor-like beta-barrel" evidence="18">
    <location>
        <begin position="254"/>
        <end position="722"/>
    </location>
</feature>
<keyword evidence="4 14" id="KW-1134">Transmembrane beta strand</keyword>
<evidence type="ECO:0000256" key="14">
    <source>
        <dbReference type="PROSITE-ProRule" id="PRU01360"/>
    </source>
</evidence>
<evidence type="ECO:0000256" key="6">
    <source>
        <dbReference type="ARBA" id="ARBA00022692"/>
    </source>
</evidence>
<dbReference type="InterPro" id="IPR000531">
    <property type="entry name" value="Beta-barrel_TonB"/>
</dbReference>
<dbReference type="PANTHER" id="PTHR32552:SF74">
    <property type="entry name" value="HYDROXAMATE SIDEROPHORE RECEPTOR FHUE"/>
    <property type="match status" value="1"/>
</dbReference>
<dbReference type="InterPro" id="IPR039426">
    <property type="entry name" value="TonB-dep_rcpt-like"/>
</dbReference>
<evidence type="ECO:0000256" key="3">
    <source>
        <dbReference type="ARBA" id="ARBA00022448"/>
    </source>
</evidence>
<organism evidence="20 21">
    <name type="scientific">Pseudoalteromonas luteoviolacea DSM 6061</name>
    <dbReference type="NCBI Taxonomy" id="1365250"/>
    <lineage>
        <taxon>Bacteria</taxon>
        <taxon>Pseudomonadati</taxon>
        <taxon>Pseudomonadota</taxon>
        <taxon>Gammaproteobacteria</taxon>
        <taxon>Alteromonadales</taxon>
        <taxon>Pseudoalteromonadaceae</taxon>
        <taxon>Pseudoalteromonas</taxon>
    </lineage>
</organism>
<accession>A0A166YPZ5</accession>
<dbReference type="PANTHER" id="PTHR32552">
    <property type="entry name" value="FERRICHROME IRON RECEPTOR-RELATED"/>
    <property type="match status" value="1"/>
</dbReference>
<dbReference type="Pfam" id="PF00593">
    <property type="entry name" value="TonB_dep_Rec_b-barrel"/>
    <property type="match status" value="1"/>
</dbReference>
<keyword evidence="5" id="KW-0410">Iron transport</keyword>
<reference evidence="20 21" key="1">
    <citation type="submission" date="2013-07" db="EMBL/GenBank/DDBJ databases">
        <title>Comparative Genomic and Metabolomic Analysis of Twelve Strains of Pseudoalteromonas luteoviolacea.</title>
        <authorList>
            <person name="Vynne N.G."/>
            <person name="Mansson M."/>
            <person name="Gram L."/>
        </authorList>
    </citation>
    <scope>NUCLEOTIDE SEQUENCE [LARGE SCALE GENOMIC DNA]</scope>
    <source>
        <strain evidence="20 21">DSM 6061</strain>
    </source>
</reference>
<comment type="caution">
    <text evidence="20">The sequence shown here is derived from an EMBL/GenBank/DDBJ whole genome shotgun (WGS) entry which is preliminary data.</text>
</comment>
<dbReference type="PATRIC" id="fig|1365250.3.peg.959"/>
<evidence type="ECO:0000256" key="15">
    <source>
        <dbReference type="PROSITE-ProRule" id="PRU10144"/>
    </source>
</evidence>
<evidence type="ECO:0000313" key="20">
    <source>
        <dbReference type="EMBL" id="KZN43095.1"/>
    </source>
</evidence>
<sequence>MDNSNLLSSCNRRPTLRLAPLALALTAAFTGSQAFASSIDTDSNAQSANEIERIYVTASTTGNYSDAATKSATKMILSLKETPQSVSVITQQQLEDWKSVNIKDVLQHTTGVYANSGRSHDRTQFIVRGDNVNLIQIDGVQQFPGGRRADVNGDSIAYERVEILRGANGLMTGVGSPTATINLVRKRAVSKEVDGHVGVLAGRWNNNRVELDVSAPLNSDGSIRGRVAAAHYDKDSFVDRYGQEKTSVYVTAEGDLTDTTLIRVGYEYADTASRGVINSHAAPYYFADGSLFNPKRSDTGLTAKNSSWPLEENTYFASISHGFDNGWQLNSIATYNTIDMEGGKLFFLYENGYYNQDGFTDDGFGMSAVISSSNDVQRTFDINLQGSFEFLGQEHDLIVGYNSFDRERTYIGNSHEQEKVQIGDIEKINYFTWNGDIPHYPFSNTDPNRLETHISSGFYFATRLAITENLKTIIGARRTDWEYKEYGQNAEKNGVDVSSHLVNQIEKETTPYAGVIYDINDEYSIYASYSDAFEPQLEYDKNQKLHGPIIGDSLEAGLKAEIGLLNFSFAVFESNKKNEAIDDPAFDRRYRIEGTRINPTIVVDTGTTRGLEFELSGEVSPGFNIYTGYSYAKTEDQDGLQLNTDVPKQLFNFYTTYQPSDYIENLTVGFGMNWKDGYWVESGRPNLQGRERRDHGSVTLFNLMARYYVTEELSISVNIDNVFDKSYHNDIAPWSGSVTWGEPRNWKLSARYSF</sequence>
<dbReference type="InterPro" id="IPR012910">
    <property type="entry name" value="Plug_dom"/>
</dbReference>
<evidence type="ECO:0000256" key="11">
    <source>
        <dbReference type="ARBA" id="ARBA00023136"/>
    </source>
</evidence>
<evidence type="ECO:0000256" key="12">
    <source>
        <dbReference type="ARBA" id="ARBA00023170"/>
    </source>
</evidence>
<dbReference type="PROSITE" id="PS01156">
    <property type="entry name" value="TONB_DEPENDENT_REC_2"/>
    <property type="match status" value="1"/>
</dbReference>
<feature type="short sequence motif" description="TonB C-terminal box" evidence="15">
    <location>
        <begin position="737"/>
        <end position="754"/>
    </location>
</feature>
<evidence type="ECO:0000256" key="17">
    <source>
        <dbReference type="SAM" id="SignalP"/>
    </source>
</evidence>
<dbReference type="GO" id="GO:0038023">
    <property type="term" value="F:signaling receptor activity"/>
    <property type="evidence" value="ECO:0007669"/>
    <property type="project" value="InterPro"/>
</dbReference>
<evidence type="ECO:0000259" key="18">
    <source>
        <dbReference type="Pfam" id="PF00593"/>
    </source>
</evidence>
<keyword evidence="21" id="KW-1185">Reference proteome</keyword>
<dbReference type="InterPro" id="IPR010105">
    <property type="entry name" value="TonB_sidphr_rcpt"/>
</dbReference>
<keyword evidence="7 17" id="KW-0732">Signal</keyword>
<keyword evidence="8" id="KW-0408">Iron</keyword>
<feature type="domain" description="TonB-dependent receptor plug" evidence="19">
    <location>
        <begin position="79"/>
        <end position="177"/>
    </location>
</feature>
<keyword evidence="12" id="KW-0675">Receptor</keyword>
<keyword evidence="3 14" id="KW-0813">Transport</keyword>
<evidence type="ECO:0000256" key="9">
    <source>
        <dbReference type="ARBA" id="ARBA00023065"/>
    </source>
</evidence>